<feature type="transmembrane region" description="Helical" evidence="7">
    <location>
        <begin position="286"/>
        <end position="311"/>
    </location>
</feature>
<dbReference type="PANTHER" id="PTHR30572">
    <property type="entry name" value="MEMBRANE COMPONENT OF TRANSPORTER-RELATED"/>
    <property type="match status" value="1"/>
</dbReference>
<comment type="similarity">
    <text evidence="6">Belongs to the ABC-4 integral membrane protein family.</text>
</comment>
<keyword evidence="5 7" id="KW-0472">Membrane</keyword>
<gene>
    <name evidence="10" type="ORF">JY651_39250</name>
</gene>
<evidence type="ECO:0000256" key="2">
    <source>
        <dbReference type="ARBA" id="ARBA00022475"/>
    </source>
</evidence>
<evidence type="ECO:0000313" key="10">
    <source>
        <dbReference type="EMBL" id="QSQ21180.1"/>
    </source>
</evidence>
<evidence type="ECO:0000256" key="3">
    <source>
        <dbReference type="ARBA" id="ARBA00022692"/>
    </source>
</evidence>
<feature type="domain" description="MacB-like periplasmic core" evidence="9">
    <location>
        <begin position="21"/>
        <end position="250"/>
    </location>
</feature>
<organism evidence="10 11">
    <name type="scientific">Pyxidicoccus parkwayensis</name>
    <dbReference type="NCBI Taxonomy" id="2813578"/>
    <lineage>
        <taxon>Bacteria</taxon>
        <taxon>Pseudomonadati</taxon>
        <taxon>Myxococcota</taxon>
        <taxon>Myxococcia</taxon>
        <taxon>Myxococcales</taxon>
        <taxon>Cystobacterineae</taxon>
        <taxon>Myxococcaceae</taxon>
        <taxon>Pyxidicoccus</taxon>
    </lineage>
</organism>
<keyword evidence="2" id="KW-1003">Cell membrane</keyword>
<evidence type="ECO:0000313" key="11">
    <source>
        <dbReference type="Proteomes" id="UP000662747"/>
    </source>
</evidence>
<dbReference type="Pfam" id="PF12704">
    <property type="entry name" value="MacB_PCD"/>
    <property type="match status" value="1"/>
</dbReference>
<evidence type="ECO:0000259" key="8">
    <source>
        <dbReference type="Pfam" id="PF02687"/>
    </source>
</evidence>
<evidence type="ECO:0000256" key="5">
    <source>
        <dbReference type="ARBA" id="ARBA00023136"/>
    </source>
</evidence>
<reference evidence="10 11" key="1">
    <citation type="submission" date="2021-02" db="EMBL/GenBank/DDBJ databases">
        <title>De Novo genome assembly of isolated myxobacteria.</title>
        <authorList>
            <person name="Stevens D.C."/>
        </authorList>
    </citation>
    <scope>NUCLEOTIDE SEQUENCE [LARGE SCALE GENOMIC DNA]</scope>
    <source>
        <strain evidence="11">SCPEA02</strain>
    </source>
</reference>
<proteinExistence type="inferred from homology"/>
<feature type="transmembrane region" description="Helical" evidence="7">
    <location>
        <begin position="375"/>
        <end position="393"/>
    </location>
</feature>
<dbReference type="InterPro" id="IPR025857">
    <property type="entry name" value="MacB_PCD"/>
</dbReference>
<comment type="subcellular location">
    <subcellularLocation>
        <location evidence="1">Cell membrane</location>
        <topology evidence="1">Multi-pass membrane protein</topology>
    </subcellularLocation>
</comment>
<keyword evidence="3 7" id="KW-0812">Transmembrane</keyword>
<evidence type="ECO:0000256" key="7">
    <source>
        <dbReference type="SAM" id="Phobius"/>
    </source>
</evidence>
<evidence type="ECO:0000256" key="1">
    <source>
        <dbReference type="ARBA" id="ARBA00004651"/>
    </source>
</evidence>
<feature type="transmembrane region" description="Helical" evidence="7">
    <location>
        <begin position="331"/>
        <end position="355"/>
    </location>
</feature>
<sequence length="410" mass="43260">MNLLETLRLAARALLRSKTRSVLTALGIIIGVGAVIAMVAIGDGARASVQKVFDSMGTNLLIVLPGSSNSGGARGGFGSQPTLTWDDLEAIRTELRSVRAAAPELRSNTQVFSEDQNWTTTVVGTTPDFFEVRNWTMAKGAAFTEADKEAGSKVVVLGQTVVDNLYGAGANPVGQVVRINKTPFTVVGVTARKGQSPMGQDYDNTAFIPSTSFQRSVQAQSLGAFIPGAVFVQAASSSQTQQALQDVTQLLRERHRLAEGEADDFDVRSLAELASGQQQSTQTLSLLLASIAAVSLVVGGIGIMNIMLVSVTERTREIGVRVALGARPRDILAQFLVEALTLSMLGGLLGAAVGVGVAQVLAAQFQWPMLVRPDVVFLALGFSALVGVGFGLYPARKASLLDPIDALRYE</sequence>
<protein>
    <submittedName>
        <fullName evidence="10">ABC transporter permease</fullName>
    </submittedName>
</protein>
<evidence type="ECO:0000256" key="4">
    <source>
        <dbReference type="ARBA" id="ARBA00022989"/>
    </source>
</evidence>
<keyword evidence="4 7" id="KW-1133">Transmembrane helix</keyword>
<feature type="domain" description="ABC3 transporter permease C-terminal" evidence="8">
    <location>
        <begin position="290"/>
        <end position="399"/>
    </location>
</feature>
<dbReference type="PANTHER" id="PTHR30572:SF4">
    <property type="entry name" value="ABC TRANSPORTER PERMEASE YTRF"/>
    <property type="match status" value="1"/>
</dbReference>
<accession>A0ABX7NQN3</accession>
<evidence type="ECO:0000256" key="6">
    <source>
        <dbReference type="ARBA" id="ARBA00038076"/>
    </source>
</evidence>
<dbReference type="RefSeq" id="WP_206722759.1">
    <property type="nucleotide sequence ID" value="NZ_CP071090.1"/>
</dbReference>
<name>A0ABX7NQN3_9BACT</name>
<dbReference type="EMBL" id="CP071090">
    <property type="protein sequence ID" value="QSQ21180.1"/>
    <property type="molecule type" value="Genomic_DNA"/>
</dbReference>
<dbReference type="Proteomes" id="UP000662747">
    <property type="component" value="Chromosome"/>
</dbReference>
<dbReference type="InterPro" id="IPR003838">
    <property type="entry name" value="ABC3_permease_C"/>
</dbReference>
<feature type="transmembrane region" description="Helical" evidence="7">
    <location>
        <begin position="21"/>
        <end position="41"/>
    </location>
</feature>
<keyword evidence="11" id="KW-1185">Reference proteome</keyword>
<dbReference type="Pfam" id="PF02687">
    <property type="entry name" value="FtsX"/>
    <property type="match status" value="1"/>
</dbReference>
<evidence type="ECO:0000259" key="9">
    <source>
        <dbReference type="Pfam" id="PF12704"/>
    </source>
</evidence>
<dbReference type="InterPro" id="IPR050250">
    <property type="entry name" value="Macrolide_Exporter_MacB"/>
</dbReference>